<reference evidence="3" key="1">
    <citation type="submission" date="2019-02" db="EMBL/GenBank/DDBJ databases">
        <title>Draft genome sequence of Planktothrix agardhii NIES-905.</title>
        <authorList>
            <person name="Yamaguchi H."/>
            <person name="Suzuki S."/>
            <person name="Kawachi M."/>
        </authorList>
    </citation>
    <scope>NUCLEOTIDE SEQUENCE [LARGE SCALE GENOMIC DNA]</scope>
    <source>
        <strain evidence="3">CCAP 1459/11A</strain>
    </source>
</reference>
<proteinExistence type="predicted"/>
<name>A0A4P5ZXW9_PLAAG</name>
<accession>A0A4P5ZXW9</accession>
<dbReference type="AlphaFoldDB" id="A0A4P5ZXW9"/>
<sequence>MFPIFYDRVIGYKADKKIIRKTDPIWQDNFQGLSQFCPEGDRDRNDYWCRQFLQISKDTSKIHTIINEWSLNGDKKGKVEQSLQKAPNHLAIALEHYCEKATEQVFRAILIFQCKKELIENGQFDQETVTTRARSRANNQLQRQRIKSPMPLFKKVLNRTNQPYQEPSENQFLFTNIELIHQCTVFAIFDLKKNNSLENWAISRLYKPTADEIIRQLNYEERDNPWQRLYHFYREFSQRLPEERQNTLNRLKIPENSVNYFTELILVFAQMYVPEQEIINGRPQPRYREPNDNDEQLQRIAQEFNRRLSLQKDGKEIKNQLLGFYQTYLSNDPPLNIDTLDNTQENDDGSGSTENDVPDSNIPPSPEATELKEKLPSLTDLIDQLDNIPQRPYQVLLLLEYAFQDDLFMAEYGEENVQLNQTNIGIILGANLRHWVRNQKRQALTRLINLIIRQISSERELNLDVIAEIKNLLEKQLLPDYYFELIRSWIVDDLAEIPITSVAIIGKIPERPNEELDSLKVKVREKITEEIKRAGFDLSPEGLALLEPPINRLVEVYARVTPEQP</sequence>
<comment type="caution">
    <text evidence="2">The sequence shown here is derived from an EMBL/GenBank/DDBJ whole genome shotgun (WGS) entry which is preliminary data.</text>
</comment>
<evidence type="ECO:0000313" key="2">
    <source>
        <dbReference type="EMBL" id="GDZ94935.1"/>
    </source>
</evidence>
<feature type="region of interest" description="Disordered" evidence="1">
    <location>
        <begin position="335"/>
        <end position="371"/>
    </location>
</feature>
<dbReference type="RefSeq" id="WP_141294922.1">
    <property type="nucleotide sequence ID" value="NZ_BJCD01000050.1"/>
</dbReference>
<dbReference type="Proteomes" id="UP000299794">
    <property type="component" value="Unassembled WGS sequence"/>
</dbReference>
<organism evidence="2 3">
    <name type="scientific">Planktothrix agardhii CCAP 1459/11A</name>
    <dbReference type="NCBI Taxonomy" id="282420"/>
    <lineage>
        <taxon>Bacteria</taxon>
        <taxon>Bacillati</taxon>
        <taxon>Cyanobacteriota</taxon>
        <taxon>Cyanophyceae</taxon>
        <taxon>Oscillatoriophycideae</taxon>
        <taxon>Oscillatoriales</taxon>
        <taxon>Microcoleaceae</taxon>
        <taxon>Planktothrix</taxon>
    </lineage>
</organism>
<evidence type="ECO:0000256" key="1">
    <source>
        <dbReference type="SAM" id="MobiDB-lite"/>
    </source>
</evidence>
<evidence type="ECO:0000313" key="3">
    <source>
        <dbReference type="Proteomes" id="UP000299794"/>
    </source>
</evidence>
<protein>
    <submittedName>
        <fullName evidence="2">Uncharacterized protein</fullName>
    </submittedName>
</protein>
<feature type="compositionally biased region" description="Polar residues" evidence="1">
    <location>
        <begin position="339"/>
        <end position="355"/>
    </location>
</feature>
<gene>
    <name evidence="2" type="ORF">PA905_29720</name>
</gene>
<dbReference type="EMBL" id="BJCD01000050">
    <property type="protein sequence ID" value="GDZ94935.1"/>
    <property type="molecule type" value="Genomic_DNA"/>
</dbReference>